<evidence type="ECO:0000313" key="2">
    <source>
        <dbReference type="Proteomes" id="UP000188597"/>
    </source>
</evidence>
<dbReference type="AlphaFoldDB" id="A0A1V3G8I5"/>
<organism evidence="1 2">
    <name type="scientific">Fictibacillus arsenicus</name>
    <dbReference type="NCBI Taxonomy" id="255247"/>
    <lineage>
        <taxon>Bacteria</taxon>
        <taxon>Bacillati</taxon>
        <taxon>Bacillota</taxon>
        <taxon>Bacilli</taxon>
        <taxon>Bacillales</taxon>
        <taxon>Fictibacillaceae</taxon>
        <taxon>Fictibacillus</taxon>
    </lineage>
</organism>
<protein>
    <submittedName>
        <fullName evidence="1">Uncharacterized protein</fullName>
    </submittedName>
</protein>
<dbReference type="EMBL" id="MQMF01000002">
    <property type="protein sequence ID" value="OOE12748.1"/>
    <property type="molecule type" value="Genomic_DNA"/>
</dbReference>
<gene>
    <name evidence="1" type="ORF">UN64_11855</name>
</gene>
<evidence type="ECO:0000313" key="1">
    <source>
        <dbReference type="EMBL" id="OOE12748.1"/>
    </source>
</evidence>
<comment type="caution">
    <text evidence="1">The sequence shown here is derived from an EMBL/GenBank/DDBJ whole genome shotgun (WGS) entry which is preliminary data.</text>
</comment>
<accession>A0A1V3G8I5</accession>
<proteinExistence type="predicted"/>
<sequence length="82" mass="9556">MIVASNIIFSSVTVDWSARCKTPAPRKASTWNGNQPLSITKTFTKTDFYFENNPTITARLRTIFRFDIDKIKEKRQGWRDKV</sequence>
<name>A0A1V3G8I5_9BACL</name>
<reference evidence="1 2" key="1">
    <citation type="submission" date="2016-11" db="EMBL/GenBank/DDBJ databases">
        <authorList>
            <person name="Jaros S."/>
            <person name="Januszkiewicz K."/>
            <person name="Wedrychowicz H."/>
        </authorList>
    </citation>
    <scope>NUCLEOTIDE SEQUENCE [LARGE SCALE GENOMIC DNA]</scope>
    <source>
        <strain evidence="1 2">Con a/3</strain>
    </source>
</reference>
<dbReference type="Proteomes" id="UP000188597">
    <property type="component" value="Unassembled WGS sequence"/>
</dbReference>